<dbReference type="InterPro" id="IPR029063">
    <property type="entry name" value="SAM-dependent_MTases_sf"/>
</dbReference>
<feature type="compositionally biased region" description="Low complexity" evidence="7">
    <location>
        <begin position="345"/>
        <end position="357"/>
    </location>
</feature>
<evidence type="ECO:0000256" key="3">
    <source>
        <dbReference type="ARBA" id="ARBA00021704"/>
    </source>
</evidence>
<protein>
    <recommendedName>
        <fullName evidence="3">tRNA (adenine(58)-N(1))-methyltransferase non-catalytic subunit TRM6</fullName>
    </recommendedName>
    <alternativeName>
        <fullName evidence="6">tRNA(m1A58)-methyltransferase subunit TRM6</fullName>
    </alternativeName>
</protein>
<feature type="compositionally biased region" description="Low complexity" evidence="7">
    <location>
        <begin position="281"/>
        <end position="317"/>
    </location>
</feature>
<keyword evidence="5" id="KW-0539">Nucleus</keyword>
<dbReference type="AlphaFoldDB" id="A0A2P6U448"/>
<dbReference type="GO" id="GO:0008168">
    <property type="term" value="F:methyltransferase activity"/>
    <property type="evidence" value="ECO:0007669"/>
    <property type="project" value="UniProtKB-KW"/>
</dbReference>
<dbReference type="PANTHER" id="PTHR12945">
    <property type="entry name" value="TRANSLATION INITIATION FACTOR EIF3-RELATED"/>
    <property type="match status" value="1"/>
</dbReference>
<evidence type="ECO:0000313" key="9">
    <source>
        <dbReference type="Proteomes" id="UP000239899"/>
    </source>
</evidence>
<comment type="caution">
    <text evidence="8">The sequence shown here is derived from an EMBL/GenBank/DDBJ whole genome shotgun (WGS) entry which is preliminary data.</text>
</comment>
<evidence type="ECO:0000256" key="6">
    <source>
        <dbReference type="ARBA" id="ARBA00032319"/>
    </source>
</evidence>
<dbReference type="GO" id="GO:0031515">
    <property type="term" value="C:tRNA (m1A) methyltransferase complex"/>
    <property type="evidence" value="ECO:0007669"/>
    <property type="project" value="InterPro"/>
</dbReference>
<evidence type="ECO:0000256" key="4">
    <source>
        <dbReference type="ARBA" id="ARBA00022694"/>
    </source>
</evidence>
<feature type="region of interest" description="Disordered" evidence="7">
    <location>
        <begin position="281"/>
        <end position="357"/>
    </location>
</feature>
<dbReference type="Pfam" id="PF04189">
    <property type="entry name" value="Gcd10p"/>
    <property type="match status" value="1"/>
</dbReference>
<dbReference type="GO" id="GO:0030488">
    <property type="term" value="P:tRNA methylation"/>
    <property type="evidence" value="ECO:0007669"/>
    <property type="project" value="InterPro"/>
</dbReference>
<comment type="similarity">
    <text evidence="2">Belongs to the TRM6/GCD10 family.</text>
</comment>
<keyword evidence="4" id="KW-0819">tRNA processing</keyword>
<evidence type="ECO:0000256" key="5">
    <source>
        <dbReference type="ARBA" id="ARBA00023242"/>
    </source>
</evidence>
<comment type="subcellular location">
    <subcellularLocation>
        <location evidence="1">Nucleus</location>
    </subcellularLocation>
</comment>
<organism evidence="8 9">
    <name type="scientific">Chlorella sorokiniana</name>
    <name type="common">Freshwater green alga</name>
    <dbReference type="NCBI Taxonomy" id="3076"/>
    <lineage>
        <taxon>Eukaryota</taxon>
        <taxon>Viridiplantae</taxon>
        <taxon>Chlorophyta</taxon>
        <taxon>core chlorophytes</taxon>
        <taxon>Trebouxiophyceae</taxon>
        <taxon>Chlorellales</taxon>
        <taxon>Chlorellaceae</taxon>
        <taxon>Chlorella clade</taxon>
        <taxon>Chlorella</taxon>
    </lineage>
</organism>
<dbReference type="GO" id="GO:0005634">
    <property type="term" value="C:nucleus"/>
    <property type="evidence" value="ECO:0007669"/>
    <property type="project" value="UniProtKB-SubCell"/>
</dbReference>
<dbReference type="Gene3D" id="3.40.50.150">
    <property type="entry name" value="Vaccinia Virus protein VP39"/>
    <property type="match status" value="1"/>
</dbReference>
<keyword evidence="9" id="KW-1185">Reference proteome</keyword>
<reference evidence="8 9" key="1">
    <citation type="journal article" date="2018" name="Plant J.">
        <title>Genome sequences of Chlorella sorokiniana UTEX 1602 and Micractinium conductrix SAG 241.80: implications to maltose excretion by a green alga.</title>
        <authorList>
            <person name="Arriola M.B."/>
            <person name="Velmurugan N."/>
            <person name="Zhang Y."/>
            <person name="Plunkett M.H."/>
            <person name="Hondzo H."/>
            <person name="Barney B.M."/>
        </authorList>
    </citation>
    <scope>NUCLEOTIDE SEQUENCE [LARGE SCALE GENOMIC DNA]</scope>
    <source>
        <strain evidence="9">UTEX 1602</strain>
    </source>
</reference>
<dbReference type="InterPro" id="IPR017423">
    <property type="entry name" value="TRM6"/>
</dbReference>
<evidence type="ECO:0000313" key="8">
    <source>
        <dbReference type="EMBL" id="PRW61100.1"/>
    </source>
</evidence>
<gene>
    <name evidence="8" type="ORF">C2E21_0437</name>
</gene>
<proteinExistence type="inferred from homology"/>
<dbReference type="STRING" id="3076.A0A2P6U448"/>
<evidence type="ECO:0000256" key="2">
    <source>
        <dbReference type="ARBA" id="ARBA00008320"/>
    </source>
</evidence>
<dbReference type="Proteomes" id="UP000239899">
    <property type="component" value="Unassembled WGS sequence"/>
</dbReference>
<dbReference type="EMBL" id="LHPG02000001">
    <property type="protein sequence ID" value="PRW61100.1"/>
    <property type="molecule type" value="Genomic_DNA"/>
</dbReference>
<evidence type="ECO:0000256" key="7">
    <source>
        <dbReference type="SAM" id="MobiDB-lite"/>
    </source>
</evidence>
<dbReference type="OrthoDB" id="10254665at2759"/>
<name>A0A2P6U448_CHLSO</name>
<accession>A0A2P6U448</accession>
<evidence type="ECO:0000256" key="1">
    <source>
        <dbReference type="ARBA" id="ARBA00004123"/>
    </source>
</evidence>
<sequence>MAAAAAAVAAPAAPGPVVREGDTVIWDVNGDKQALVAVDGRSRVKLGTAFFSAAPLLGCPYGSMFTLSADGSTLERTQYTPLPDWDLPDDKPDFNTRTNDKLVQNDANQTLSAAEIEAMKASGAAGADIVAALAANSATFAAKTEFSQEKYKKKKAKKYIQIATVRRPTGATVAEAYFANSPAKTNYLRADTLALLLTLANVGAHARVLVVESCGGLVSAAALERTGGGVSPGSGVASAWAGGPTAKKPSLEIWRSFNFSQQQRAGLRFAPLSTLLEEARQAQQAAQQAGNGQQQDGQRQPQEAVQQDGPAAAGDAAEPMQQDGQPHGSEQQQQAEQPPGREDAQQQTAGGAAAAGGPRPPFDSCILAAPGISPLALVQHVLPLLAPSASLAVYSPWAQPLAEALDALRGQGQVANLALSEAWWRELQVLPLRTHPTMNMNHGGGYILSATVLAHR</sequence>
<dbReference type="PANTHER" id="PTHR12945:SF0">
    <property type="entry name" value="TRNA (ADENINE(58)-N(1))-METHYLTRANSFERASE NON-CATALYTIC SUBUNIT TRM6"/>
    <property type="match status" value="1"/>
</dbReference>
<feature type="compositionally biased region" description="Polar residues" evidence="7">
    <location>
        <begin position="322"/>
        <end position="336"/>
    </location>
</feature>